<name>A0ABQ1B8M1_9EURO</name>
<evidence type="ECO:0000259" key="1">
    <source>
        <dbReference type="Pfam" id="PF07859"/>
    </source>
</evidence>
<feature type="domain" description="Alpha/beta hydrolase fold-3" evidence="1">
    <location>
        <begin position="11"/>
        <end position="92"/>
    </location>
</feature>
<dbReference type="InterPro" id="IPR013094">
    <property type="entry name" value="AB_hydrolase_3"/>
</dbReference>
<evidence type="ECO:0000313" key="3">
    <source>
        <dbReference type="Proteomes" id="UP000465266"/>
    </source>
</evidence>
<reference evidence="2 3" key="1">
    <citation type="submission" date="2020-01" db="EMBL/GenBank/DDBJ databases">
        <title>Draft genome sequence of Aspergillus udagawae IFM 53868.</title>
        <authorList>
            <person name="Takahashi H."/>
            <person name="Yaguchi T."/>
        </authorList>
    </citation>
    <scope>NUCLEOTIDE SEQUENCE [LARGE SCALE GENOMIC DNA]</scope>
    <source>
        <strain evidence="2 3">IFM 53868</strain>
    </source>
</reference>
<dbReference type="InterPro" id="IPR029058">
    <property type="entry name" value="AB_hydrolase_fold"/>
</dbReference>
<dbReference type="EMBL" id="BLKG01000124">
    <property type="protein sequence ID" value="GFF96170.1"/>
    <property type="molecule type" value="Genomic_DNA"/>
</dbReference>
<organism evidence="2 3">
    <name type="scientific">Aspergillus udagawae</name>
    <dbReference type="NCBI Taxonomy" id="91492"/>
    <lineage>
        <taxon>Eukaryota</taxon>
        <taxon>Fungi</taxon>
        <taxon>Dikarya</taxon>
        <taxon>Ascomycota</taxon>
        <taxon>Pezizomycotina</taxon>
        <taxon>Eurotiomycetes</taxon>
        <taxon>Eurotiomycetidae</taxon>
        <taxon>Eurotiales</taxon>
        <taxon>Aspergillaceae</taxon>
        <taxon>Aspergillus</taxon>
        <taxon>Aspergillus subgen. Fumigati</taxon>
    </lineage>
</organism>
<proteinExistence type="predicted"/>
<dbReference type="SUPFAM" id="SSF53474">
    <property type="entry name" value="alpha/beta-Hydrolases"/>
    <property type="match status" value="1"/>
</dbReference>
<dbReference type="Gene3D" id="3.40.50.1820">
    <property type="entry name" value="alpha/beta hydrolase"/>
    <property type="match status" value="1"/>
</dbReference>
<keyword evidence="3" id="KW-1185">Reference proteome</keyword>
<sequence length="201" mass="21930">MQFLPEATGLQILEDVEDLWTYVHSPTLAGLLSSRPIPIELDVDRLLVVGDSAGGLLSAYLALSHPEDIRAGILAYPMIDVRSDAFSTPRENRITGLPLVPQSVLTDNLQTLEKADIISSAPPPSQSELTSAFFHYGMFTELYERGSGNSPRRSGLFPLDKLRESETKLPRGGICIFHCLDDDAIPAEGSKKFAETAKATM</sequence>
<evidence type="ECO:0000313" key="2">
    <source>
        <dbReference type="EMBL" id="GFF96170.1"/>
    </source>
</evidence>
<dbReference type="Pfam" id="PF07859">
    <property type="entry name" value="Abhydrolase_3"/>
    <property type="match status" value="1"/>
</dbReference>
<comment type="caution">
    <text evidence="2">The sequence shown here is derived from an EMBL/GenBank/DDBJ whole genome shotgun (WGS) entry which is preliminary data.</text>
</comment>
<gene>
    <name evidence="2" type="ORF">IFM53868_08398</name>
</gene>
<accession>A0ABQ1B8M1</accession>
<dbReference type="Proteomes" id="UP000465266">
    <property type="component" value="Unassembled WGS sequence"/>
</dbReference>
<protein>
    <recommendedName>
        <fullName evidence="1">Alpha/beta hydrolase fold-3 domain-containing protein</fullName>
    </recommendedName>
</protein>